<dbReference type="AlphaFoldDB" id="A0A0H1B3E3"/>
<keyword evidence="4" id="KW-1185">Reference proteome</keyword>
<dbReference type="InterPro" id="IPR042511">
    <property type="entry name" value="Sld3"/>
</dbReference>
<feature type="domain" description="DNA replication regulator Sld3 C-terminal" evidence="2">
    <location>
        <begin position="349"/>
        <end position="876"/>
    </location>
</feature>
<organism evidence="3 4">
    <name type="scientific">Blastomyces silverae</name>
    <dbReference type="NCBI Taxonomy" id="2060906"/>
    <lineage>
        <taxon>Eukaryota</taxon>
        <taxon>Fungi</taxon>
        <taxon>Dikarya</taxon>
        <taxon>Ascomycota</taxon>
        <taxon>Pezizomycotina</taxon>
        <taxon>Eurotiomycetes</taxon>
        <taxon>Eurotiomycetidae</taxon>
        <taxon>Onygenales</taxon>
        <taxon>Ajellomycetaceae</taxon>
        <taxon>Blastomyces</taxon>
    </lineage>
</organism>
<dbReference type="GO" id="GO:0031261">
    <property type="term" value="C:DNA replication preinitiation complex"/>
    <property type="evidence" value="ECO:0007669"/>
    <property type="project" value="TreeGrafter"/>
</dbReference>
<comment type="caution">
    <text evidence="3">The sequence shown here is derived from an EMBL/GenBank/DDBJ whole genome shotgun (WGS) entry which is preliminary data.</text>
</comment>
<feature type="compositionally biased region" description="Polar residues" evidence="1">
    <location>
        <begin position="968"/>
        <end position="986"/>
    </location>
</feature>
<evidence type="ECO:0000259" key="2">
    <source>
        <dbReference type="Pfam" id="PF08639"/>
    </source>
</evidence>
<feature type="region of interest" description="Disordered" evidence="1">
    <location>
        <begin position="773"/>
        <end position="795"/>
    </location>
</feature>
<feature type="region of interest" description="Disordered" evidence="1">
    <location>
        <begin position="1"/>
        <end position="50"/>
    </location>
</feature>
<dbReference type="Gene3D" id="1.20.58.2130">
    <property type="match status" value="1"/>
</dbReference>
<gene>
    <name evidence="3" type="ORF">EMPG_11002</name>
</gene>
<protein>
    <recommendedName>
        <fullName evidence="2">DNA replication regulator Sld3 C-terminal domain-containing protein</fullName>
    </recommendedName>
</protein>
<feature type="compositionally biased region" description="Low complexity" evidence="1">
    <location>
        <begin position="673"/>
        <end position="682"/>
    </location>
</feature>
<feature type="compositionally biased region" description="Basic and acidic residues" evidence="1">
    <location>
        <begin position="26"/>
        <end position="35"/>
    </location>
</feature>
<dbReference type="InterPro" id="IPR013948">
    <property type="entry name" value="DNA_replication_reg_Sld3_C"/>
</dbReference>
<feature type="compositionally biased region" description="Acidic residues" evidence="1">
    <location>
        <begin position="1064"/>
        <end position="1077"/>
    </location>
</feature>
<sequence>MASSHSGPAAAAVLEPASPTLLNSLKAKENGREEETQTAQPLKRRKISHHGGSVIPLTETKAAFISSAFTIRPHHHDSLQSRLLPQANLKLIPIALLPRSRLPLSWLDPCPSTAKRIQSGRLFVANIPPLELDLHHQQQRKCGPVVLAARLAVDEEGEGKAEEEFYVVERIKRGVYSVCALGSWVAEGDLMVAAKGVVRFSSPPPMQDFVGGEVVGDDDGQEGGRAEKKGNWLEKATVPDPAAGLFTFSGKRKAMTKDVALAFGPEFCRDKGFPGLSTEMSGLGSVSRLASAHGDQVDRRGSIGLEADTHLTSLRPVPSKDTQPDTHSQAIGLPLCESTEAKVAQSPQEFFDSLRSQYLEALYISKTSVAYFAKGPLSRARASFQASNEEMSMKPTDLSNFYRECILPMKKMDLKYKDSLPEAIQDIPIGMSDDEIPPNAAKPRKRKARKTKLGKNGLYPEESDLVRKWWRNRSLSEASVPQQSSRQEEVRRLVGDLRLRETQLQILLILETISLEASNNSKAAQMLSATAETQASQPQKRTKGKKQQDLNVLLELLVDRLCIWHAVSFSDILLTESANGKSESAGMAAENDKLRDFCTEVIIPFYAGRLPDQCKTISRKLGGPIAISPSRPPISRSKSGSAAQPGAAVKRTHSQRSQRTLQRVLTDEKMASRSRAPSLSRSNTTPSLSGLKRENSEPPLLSLISGARGGIQKPKRADNREIDLDAVAKQHEVKLKRMNSLLEQKKELDAAINALRKPNRELVAKDFAETAERRVSTGTTRKSKNPVRNPFGQGVQVMATPKGSRKKDCSAVAGGSLTRISRALSRSNEKLIPSPALSGDIQLIPSSSTRPSQLPDRQAFSSRRARHSPIHETPTKASTRLSSRPSNGGIADYNDFDSTPLPKQSGSLFKVPRLPETNQAFGQQQDMSPSALRKTRSYPNLTHGGNNNDRNNNNYNHITNNPPAIRINNPTSSIQETPPRATSSSYLLPPENNHIPRSLTRDNDNQERRDQETIIFTTPTKNKVAVEPVPGEGRSTYPTANTNIFAVDATPEKSIYDQLGWNDHDDDDDDDDELALP</sequence>
<proteinExistence type="predicted"/>
<feature type="compositionally biased region" description="Low complexity" evidence="1">
    <location>
        <begin position="622"/>
        <end position="641"/>
    </location>
</feature>
<dbReference type="Proteomes" id="UP000053573">
    <property type="component" value="Unassembled WGS sequence"/>
</dbReference>
<reference evidence="4" key="1">
    <citation type="journal article" date="2015" name="PLoS Genet.">
        <title>The dynamic genome and transcriptome of the human fungal pathogen Blastomyces and close relative Emmonsia.</title>
        <authorList>
            <person name="Munoz J.F."/>
            <person name="Gauthier G.M."/>
            <person name="Desjardins C.A."/>
            <person name="Gallo J.E."/>
            <person name="Holder J."/>
            <person name="Sullivan T.D."/>
            <person name="Marty A.J."/>
            <person name="Carmen J.C."/>
            <person name="Chen Z."/>
            <person name="Ding L."/>
            <person name="Gujja S."/>
            <person name="Magrini V."/>
            <person name="Misas E."/>
            <person name="Mitreva M."/>
            <person name="Priest M."/>
            <person name="Saif S."/>
            <person name="Whiston E.A."/>
            <person name="Young S."/>
            <person name="Zeng Q."/>
            <person name="Goldman W.E."/>
            <person name="Mardis E.R."/>
            <person name="Taylor J.W."/>
            <person name="McEwen J.G."/>
            <person name="Clay O.K."/>
            <person name="Klein B.S."/>
            <person name="Cuomo C.A."/>
        </authorList>
    </citation>
    <scope>NUCLEOTIDE SEQUENCE [LARGE SCALE GENOMIC DNA]</scope>
    <source>
        <strain evidence="4">UAMH 139</strain>
    </source>
</reference>
<accession>A0A0H1B3E3</accession>
<feature type="region of interest" description="Disordered" evidence="1">
    <location>
        <begin position="622"/>
        <end position="702"/>
    </location>
</feature>
<feature type="compositionally biased region" description="Low complexity" evidence="1">
    <location>
        <begin position="946"/>
        <end position="961"/>
    </location>
</feature>
<dbReference type="PANTHER" id="PTHR28067">
    <property type="entry name" value="DNA REPLICATION REGULATOR SLD3"/>
    <property type="match status" value="1"/>
</dbReference>
<feature type="region of interest" description="Disordered" evidence="1">
    <location>
        <begin position="1056"/>
        <end position="1077"/>
    </location>
</feature>
<dbReference type="Pfam" id="PF08639">
    <property type="entry name" value="Sld3_STD"/>
    <property type="match status" value="1"/>
</dbReference>
<dbReference type="GO" id="GO:0006270">
    <property type="term" value="P:DNA replication initiation"/>
    <property type="evidence" value="ECO:0007669"/>
    <property type="project" value="InterPro"/>
</dbReference>
<feature type="region of interest" description="Disordered" evidence="1">
    <location>
        <begin position="831"/>
        <end position="1007"/>
    </location>
</feature>
<feature type="compositionally biased region" description="Polar residues" evidence="1">
    <location>
        <begin position="875"/>
        <end position="886"/>
    </location>
</feature>
<feature type="compositionally biased region" description="Polar residues" evidence="1">
    <location>
        <begin position="916"/>
        <end position="928"/>
    </location>
</feature>
<dbReference type="OrthoDB" id="15567at2759"/>
<evidence type="ECO:0000256" key="1">
    <source>
        <dbReference type="SAM" id="MobiDB-lite"/>
    </source>
</evidence>
<dbReference type="STRING" id="2060906.A0A0H1B3E3"/>
<feature type="region of interest" description="Disordered" evidence="1">
    <location>
        <begin position="429"/>
        <end position="456"/>
    </location>
</feature>
<evidence type="ECO:0000313" key="3">
    <source>
        <dbReference type="EMBL" id="KLJ05527.1"/>
    </source>
</evidence>
<name>A0A0H1B3E3_9EURO</name>
<evidence type="ECO:0000313" key="4">
    <source>
        <dbReference type="Proteomes" id="UP000053573"/>
    </source>
</evidence>
<dbReference type="EMBL" id="LDEV01003599">
    <property type="protein sequence ID" value="KLJ05527.1"/>
    <property type="molecule type" value="Genomic_DNA"/>
</dbReference>
<dbReference type="PANTHER" id="PTHR28067:SF1">
    <property type="entry name" value="DNA REPLICATION REGULATOR SLD3"/>
    <property type="match status" value="1"/>
</dbReference>
<feature type="compositionally biased region" description="Basic residues" evidence="1">
    <location>
        <begin position="442"/>
        <end position="453"/>
    </location>
</feature>